<dbReference type="AlphaFoldDB" id="A0A3M7Q8M4"/>
<protein>
    <submittedName>
        <fullName evidence="2">Uncharacterized protein</fullName>
    </submittedName>
</protein>
<dbReference type="Proteomes" id="UP000276133">
    <property type="component" value="Unassembled WGS sequence"/>
</dbReference>
<evidence type="ECO:0000256" key="1">
    <source>
        <dbReference type="SAM" id="MobiDB-lite"/>
    </source>
</evidence>
<gene>
    <name evidence="2" type="ORF">BpHYR1_014068</name>
</gene>
<evidence type="ECO:0000313" key="3">
    <source>
        <dbReference type="Proteomes" id="UP000276133"/>
    </source>
</evidence>
<proteinExistence type="predicted"/>
<comment type="caution">
    <text evidence="2">The sequence shown here is derived from an EMBL/GenBank/DDBJ whole genome shotgun (WGS) entry which is preliminary data.</text>
</comment>
<keyword evidence="3" id="KW-1185">Reference proteome</keyword>
<name>A0A3M7Q8M4_BRAPC</name>
<feature type="region of interest" description="Disordered" evidence="1">
    <location>
        <begin position="119"/>
        <end position="190"/>
    </location>
</feature>
<evidence type="ECO:0000313" key="2">
    <source>
        <dbReference type="EMBL" id="RNA07298.1"/>
    </source>
</evidence>
<dbReference type="EMBL" id="REGN01007096">
    <property type="protein sequence ID" value="RNA07298.1"/>
    <property type="molecule type" value="Genomic_DNA"/>
</dbReference>
<reference evidence="2 3" key="1">
    <citation type="journal article" date="2018" name="Sci. Rep.">
        <title>Genomic signatures of local adaptation to the degree of environmental predictability in rotifers.</title>
        <authorList>
            <person name="Franch-Gras L."/>
            <person name="Hahn C."/>
            <person name="Garcia-Roger E.M."/>
            <person name="Carmona M.J."/>
            <person name="Serra M."/>
            <person name="Gomez A."/>
        </authorList>
    </citation>
    <scope>NUCLEOTIDE SEQUENCE [LARGE SCALE GENOMIC DNA]</scope>
    <source>
        <strain evidence="2">HYR1</strain>
    </source>
</reference>
<sequence>SRQTKYKASSLKYKYFSLLLKWIGWDNATFFLIPRNFFGFILSSRKKNLAEKNFWRLERKFGLEVKGSSILIISSEKFILIYEINYREWCCVKNKIIINRKQIEKNFVNQCRELSPIFDKEEPNSTPSSFKSLNSNETFNNSKLSMPGSSKSISKTPKRKQNSLIEDSQHQSKSPLKLGTSPKPDTANTFNRAFISNPYTTSHELNTSYNVKQVNNSTKSISTLSASPISTSMKNLRLNKSNGQRKEKCRC</sequence>
<organism evidence="2 3">
    <name type="scientific">Brachionus plicatilis</name>
    <name type="common">Marine rotifer</name>
    <name type="synonym">Brachionus muelleri</name>
    <dbReference type="NCBI Taxonomy" id="10195"/>
    <lineage>
        <taxon>Eukaryota</taxon>
        <taxon>Metazoa</taxon>
        <taxon>Spiralia</taxon>
        <taxon>Gnathifera</taxon>
        <taxon>Rotifera</taxon>
        <taxon>Eurotatoria</taxon>
        <taxon>Monogononta</taxon>
        <taxon>Pseudotrocha</taxon>
        <taxon>Ploima</taxon>
        <taxon>Brachionidae</taxon>
        <taxon>Brachionus</taxon>
    </lineage>
</organism>
<accession>A0A3M7Q8M4</accession>
<feature type="compositionally biased region" description="Polar residues" evidence="1">
    <location>
        <begin position="124"/>
        <end position="155"/>
    </location>
</feature>
<feature type="non-terminal residue" evidence="2">
    <location>
        <position position="1"/>
    </location>
</feature>
<feature type="compositionally biased region" description="Polar residues" evidence="1">
    <location>
        <begin position="162"/>
        <end position="174"/>
    </location>
</feature>